<keyword evidence="3" id="KW-1185">Reference proteome</keyword>
<feature type="domain" description="F-box" evidence="1">
    <location>
        <begin position="2"/>
        <end position="55"/>
    </location>
</feature>
<dbReference type="SUPFAM" id="SSF81383">
    <property type="entry name" value="F-box domain"/>
    <property type="match status" value="1"/>
</dbReference>
<accession>A0AAD6WMU1</accession>
<evidence type="ECO:0000313" key="3">
    <source>
        <dbReference type="Proteomes" id="UP001218188"/>
    </source>
</evidence>
<gene>
    <name evidence="2" type="ORF">C8F04DRAFT_392359</name>
</gene>
<evidence type="ECO:0000259" key="1">
    <source>
        <dbReference type="PROSITE" id="PS50181"/>
    </source>
</evidence>
<organism evidence="2 3">
    <name type="scientific">Mycena alexandri</name>
    <dbReference type="NCBI Taxonomy" id="1745969"/>
    <lineage>
        <taxon>Eukaryota</taxon>
        <taxon>Fungi</taxon>
        <taxon>Dikarya</taxon>
        <taxon>Basidiomycota</taxon>
        <taxon>Agaricomycotina</taxon>
        <taxon>Agaricomycetes</taxon>
        <taxon>Agaricomycetidae</taxon>
        <taxon>Agaricales</taxon>
        <taxon>Marasmiineae</taxon>
        <taxon>Mycenaceae</taxon>
        <taxon>Mycena</taxon>
    </lineage>
</organism>
<dbReference type="InterPro" id="IPR001810">
    <property type="entry name" value="F-box_dom"/>
</dbReference>
<dbReference type="Pfam" id="PF00646">
    <property type="entry name" value="F-box"/>
    <property type="match status" value="1"/>
</dbReference>
<dbReference type="Gene3D" id="1.20.1280.50">
    <property type="match status" value="1"/>
</dbReference>
<dbReference type="PROSITE" id="PS50181">
    <property type="entry name" value="FBOX"/>
    <property type="match status" value="1"/>
</dbReference>
<proteinExistence type="predicted"/>
<protein>
    <recommendedName>
        <fullName evidence="1">F-box domain-containing protein</fullName>
    </recommendedName>
</protein>
<dbReference type="SMART" id="SM00256">
    <property type="entry name" value="FBOX"/>
    <property type="match status" value="1"/>
</dbReference>
<dbReference type="EMBL" id="JARJCM010000344">
    <property type="protein sequence ID" value="KAJ7018350.1"/>
    <property type="molecule type" value="Genomic_DNA"/>
</dbReference>
<name>A0AAD6WMU1_9AGAR</name>
<comment type="caution">
    <text evidence="2">The sequence shown here is derived from an EMBL/GenBank/DDBJ whole genome shotgun (WGS) entry which is preliminary data.</text>
</comment>
<dbReference type="AlphaFoldDB" id="A0AAD6WMU1"/>
<evidence type="ECO:0000313" key="2">
    <source>
        <dbReference type="EMBL" id="KAJ7018350.1"/>
    </source>
</evidence>
<sequence>MPKTLNDVPPEMLSEIMAFLDAKTLLLSSSVCSLWNEIVKSSPGLQYTIELWAEGMVRGPSGTLSRAATLEILRERRRAWRNVQWKSTTVAEIESLHFCRAYELVGGIFAQQQTGPDFVTLSLSRIVEDAESAWSAYPFGINPLDFQDFAIDPTLDLLVIVYVSPHDLAHVECRTLSTQQVHPLAALPCLVFPHPRDPGMVLSIGIANDVVGLFFPEPAKRILFNWRLGFIISDAVEPVLFPIGDFHLLSPRSYILTRADEDETRSGQIEIFTFDGDSPNTPKHVATLELPEIAPHGFITSTTVQMGPFCAKPNPNTPFSKANEHRICMFLIRYNLDVWARLFVHYRWLERYTLPSVRGDNGTEPIIVPWDEWGPLNSRMLSGDDHRWIRHVHGERAALPCENKHHLLVLDFGVIPRRADSLSLLPSPESESSGSARSFATVLVVEPSTMPDEDAVFLEEVTTSLPYRWTFRSVEKKHDLFLIDEDRIIGMDLEDDTTVRHEMTVYTL</sequence>
<dbReference type="InterPro" id="IPR036047">
    <property type="entry name" value="F-box-like_dom_sf"/>
</dbReference>
<dbReference type="Proteomes" id="UP001218188">
    <property type="component" value="Unassembled WGS sequence"/>
</dbReference>
<reference evidence="2" key="1">
    <citation type="submission" date="2023-03" db="EMBL/GenBank/DDBJ databases">
        <title>Massive genome expansion in bonnet fungi (Mycena s.s.) driven by repeated elements and novel gene families across ecological guilds.</title>
        <authorList>
            <consortium name="Lawrence Berkeley National Laboratory"/>
            <person name="Harder C.B."/>
            <person name="Miyauchi S."/>
            <person name="Viragh M."/>
            <person name="Kuo A."/>
            <person name="Thoen E."/>
            <person name="Andreopoulos B."/>
            <person name="Lu D."/>
            <person name="Skrede I."/>
            <person name="Drula E."/>
            <person name="Henrissat B."/>
            <person name="Morin E."/>
            <person name="Kohler A."/>
            <person name="Barry K."/>
            <person name="LaButti K."/>
            <person name="Morin E."/>
            <person name="Salamov A."/>
            <person name="Lipzen A."/>
            <person name="Mereny Z."/>
            <person name="Hegedus B."/>
            <person name="Baldrian P."/>
            <person name="Stursova M."/>
            <person name="Weitz H."/>
            <person name="Taylor A."/>
            <person name="Grigoriev I.V."/>
            <person name="Nagy L.G."/>
            <person name="Martin F."/>
            <person name="Kauserud H."/>
        </authorList>
    </citation>
    <scope>NUCLEOTIDE SEQUENCE</scope>
    <source>
        <strain evidence="2">CBHHK200</strain>
    </source>
</reference>